<dbReference type="RefSeq" id="WP_185683115.1">
    <property type="nucleotide sequence ID" value="NZ_JACLAU010000009.1"/>
</dbReference>
<evidence type="ECO:0000256" key="1">
    <source>
        <dbReference type="SAM" id="Phobius"/>
    </source>
</evidence>
<dbReference type="Proteomes" id="UP000520156">
    <property type="component" value="Unassembled WGS sequence"/>
</dbReference>
<proteinExistence type="predicted"/>
<evidence type="ECO:0000313" key="3">
    <source>
        <dbReference type="Proteomes" id="UP000520156"/>
    </source>
</evidence>
<dbReference type="AlphaFoldDB" id="A0A7X1KC34"/>
<comment type="caution">
    <text evidence="2">The sequence shown here is derived from an EMBL/GenBank/DDBJ whole genome shotgun (WGS) entry which is preliminary data.</text>
</comment>
<evidence type="ECO:0000313" key="2">
    <source>
        <dbReference type="EMBL" id="MBC2651697.1"/>
    </source>
</evidence>
<keyword evidence="3" id="KW-1185">Reference proteome</keyword>
<dbReference type="EMBL" id="JACLAU010000009">
    <property type="protein sequence ID" value="MBC2651697.1"/>
    <property type="molecule type" value="Genomic_DNA"/>
</dbReference>
<sequence length="61" mass="6756">MNMLRIMKQLLRDRKGATVVEYAMLCALLSFAIMAAISGLASETNSMWSRVTTTMRNATNA</sequence>
<name>A0A7X1KC34_9SPHN</name>
<organism evidence="2 3">
    <name type="scientific">Novosphingobium aerophilum</name>
    <dbReference type="NCBI Taxonomy" id="2839843"/>
    <lineage>
        <taxon>Bacteria</taxon>
        <taxon>Pseudomonadati</taxon>
        <taxon>Pseudomonadota</taxon>
        <taxon>Alphaproteobacteria</taxon>
        <taxon>Sphingomonadales</taxon>
        <taxon>Sphingomonadaceae</taxon>
        <taxon>Novosphingobium</taxon>
    </lineage>
</organism>
<reference evidence="2 3" key="1">
    <citation type="submission" date="2020-08" db="EMBL/GenBank/DDBJ databases">
        <title>The genome sequence of Novosphingobium flavum 4Y4.</title>
        <authorList>
            <person name="Liu Y."/>
        </authorList>
    </citation>
    <scope>NUCLEOTIDE SEQUENCE [LARGE SCALE GENOMIC DNA]</scope>
    <source>
        <strain evidence="2 3">4Y4</strain>
    </source>
</reference>
<protein>
    <submittedName>
        <fullName evidence="2">Flp family type IVb pilin</fullName>
    </submittedName>
</protein>
<keyword evidence="1" id="KW-0812">Transmembrane</keyword>
<gene>
    <name evidence="2" type="ORF">H7F49_08275</name>
</gene>
<keyword evidence="1" id="KW-0472">Membrane</keyword>
<accession>A0A7X1KC34</accession>
<feature type="transmembrane region" description="Helical" evidence="1">
    <location>
        <begin position="20"/>
        <end position="41"/>
    </location>
</feature>
<keyword evidence="1" id="KW-1133">Transmembrane helix</keyword>